<dbReference type="AlphaFoldDB" id="A0A1B0A2W0"/>
<reference evidence="2" key="2">
    <citation type="submission" date="2020-05" db="UniProtKB">
        <authorList>
            <consortium name="EnsemblMetazoa"/>
        </authorList>
    </citation>
    <scope>IDENTIFICATION</scope>
    <source>
        <strain evidence="2">IAEA</strain>
    </source>
</reference>
<keyword evidence="3" id="KW-1185">Reference proteome</keyword>
<organism evidence="2 3">
    <name type="scientific">Glossina pallidipes</name>
    <name type="common">Tsetse fly</name>
    <dbReference type="NCBI Taxonomy" id="7398"/>
    <lineage>
        <taxon>Eukaryota</taxon>
        <taxon>Metazoa</taxon>
        <taxon>Ecdysozoa</taxon>
        <taxon>Arthropoda</taxon>
        <taxon>Hexapoda</taxon>
        <taxon>Insecta</taxon>
        <taxon>Pterygota</taxon>
        <taxon>Neoptera</taxon>
        <taxon>Endopterygota</taxon>
        <taxon>Diptera</taxon>
        <taxon>Brachycera</taxon>
        <taxon>Muscomorpha</taxon>
        <taxon>Hippoboscoidea</taxon>
        <taxon>Glossinidae</taxon>
        <taxon>Glossina</taxon>
    </lineage>
</organism>
<sequence length="126" mass="14214">MLASPVCLLYIDAMIVYVIKSTDAAVVDIIWINALISHTAIAYVLLDSIKLYDNLTIHVSLEISLRDKNDLKHSDIPVLYMTTMIRVNMFICITVVRIAKTSSSVAHTSVFKIVEEEEDEEEAKKK</sequence>
<dbReference type="EnsemblMetazoa" id="GPAI032808-RA">
    <property type="protein sequence ID" value="GPAI032808-PA"/>
    <property type="gene ID" value="GPAI032808"/>
</dbReference>
<keyword evidence="1" id="KW-0812">Transmembrane</keyword>
<feature type="transmembrane region" description="Helical" evidence="1">
    <location>
        <begin position="78"/>
        <end position="99"/>
    </location>
</feature>
<evidence type="ECO:0000313" key="2">
    <source>
        <dbReference type="EnsemblMetazoa" id="GPAI032808-PA"/>
    </source>
</evidence>
<protein>
    <submittedName>
        <fullName evidence="2">Uncharacterized protein</fullName>
    </submittedName>
</protein>
<dbReference type="Proteomes" id="UP000092445">
    <property type="component" value="Unassembled WGS sequence"/>
</dbReference>
<accession>A0A1B0A2W0</accession>
<proteinExistence type="predicted"/>
<keyword evidence="1" id="KW-1133">Transmembrane helix</keyword>
<name>A0A1B0A2W0_GLOPL</name>
<evidence type="ECO:0000256" key="1">
    <source>
        <dbReference type="SAM" id="Phobius"/>
    </source>
</evidence>
<evidence type="ECO:0000313" key="3">
    <source>
        <dbReference type="Proteomes" id="UP000092445"/>
    </source>
</evidence>
<dbReference type="VEuPathDB" id="VectorBase:GPAI032808"/>
<feature type="transmembrane region" description="Helical" evidence="1">
    <location>
        <begin position="29"/>
        <end position="46"/>
    </location>
</feature>
<keyword evidence="1" id="KW-0472">Membrane</keyword>
<reference evidence="3" key="1">
    <citation type="submission" date="2014-03" db="EMBL/GenBank/DDBJ databases">
        <authorList>
            <person name="Aksoy S."/>
            <person name="Warren W."/>
            <person name="Wilson R.K."/>
        </authorList>
    </citation>
    <scope>NUCLEOTIDE SEQUENCE [LARGE SCALE GENOMIC DNA]</scope>
    <source>
        <strain evidence="3">IAEA</strain>
    </source>
</reference>